<sequence length="394" mass="44660">MPDPTKYLFVALPSSITPSGHRDDAISSIQRAVRSDNGQVLPFQVPDFKVGTLDQLIQHSEELGKIEGLCKGVVSKVGDTLKNVLDGDEEQIVRHKNVNDKPLEQYLRTFSWNKVKYRADKPIAELMDLLQKEANSIDNDVRSKYNQYNSIRTQSQNLSRKQTGNLSTKSLVSIVSPDMLVSDSEHLETHLVAVPNSSVKEFTRSYETVSPMVVPRSAYWIQKDDEFSLYAVTVFKKHGQEFVHKCRERKWIPRDFKFKEGGREEEQKELKKTEAEEKRIWGETLRLGRTGWSEAVMCLVHVIVLRCFVESVLRYGLPLDFVAALIKSDIKKAQKAKQGLDTEYGYLAGNAFGRDKKGRISKDQGMSQNDMMGGAAGGDAAEYCAYVYYEVELD</sequence>
<comment type="caution">
    <text evidence="1">The sequence shown here is derived from an EMBL/GenBank/DDBJ whole genome shotgun (WGS) entry which is preliminary data.</text>
</comment>
<evidence type="ECO:0000313" key="2">
    <source>
        <dbReference type="Proteomes" id="UP001172386"/>
    </source>
</evidence>
<proteinExistence type="predicted"/>
<name>A0ACC3AEC1_9EURO</name>
<gene>
    <name evidence="1" type="primary">VMA5</name>
    <name evidence="1" type="ORF">H2198_002545</name>
</gene>
<dbReference type="Proteomes" id="UP001172386">
    <property type="component" value="Unassembled WGS sequence"/>
</dbReference>
<reference evidence="1" key="1">
    <citation type="submission" date="2022-10" db="EMBL/GenBank/DDBJ databases">
        <title>Culturing micro-colonial fungi from biological soil crusts in the Mojave desert and describing Neophaeococcomyces mojavensis, and introducing the new genera and species Taxawa tesnikishii.</title>
        <authorList>
            <person name="Kurbessoian T."/>
            <person name="Stajich J.E."/>
        </authorList>
    </citation>
    <scope>NUCLEOTIDE SEQUENCE</scope>
    <source>
        <strain evidence="1">JES_112</strain>
    </source>
</reference>
<evidence type="ECO:0000313" key="1">
    <source>
        <dbReference type="EMBL" id="KAJ9660427.1"/>
    </source>
</evidence>
<protein>
    <submittedName>
        <fullName evidence="1">Vacuolar ATP synthase subunit C</fullName>
    </submittedName>
</protein>
<dbReference type="EMBL" id="JAPDRQ010000031">
    <property type="protein sequence ID" value="KAJ9660427.1"/>
    <property type="molecule type" value="Genomic_DNA"/>
</dbReference>
<organism evidence="1 2">
    <name type="scientific">Neophaeococcomyces mojaviensis</name>
    <dbReference type="NCBI Taxonomy" id="3383035"/>
    <lineage>
        <taxon>Eukaryota</taxon>
        <taxon>Fungi</taxon>
        <taxon>Dikarya</taxon>
        <taxon>Ascomycota</taxon>
        <taxon>Pezizomycotina</taxon>
        <taxon>Eurotiomycetes</taxon>
        <taxon>Chaetothyriomycetidae</taxon>
        <taxon>Chaetothyriales</taxon>
        <taxon>Chaetothyriales incertae sedis</taxon>
        <taxon>Neophaeococcomyces</taxon>
    </lineage>
</organism>
<keyword evidence="2" id="KW-1185">Reference proteome</keyword>
<accession>A0ACC3AEC1</accession>